<dbReference type="InterPro" id="IPR023415">
    <property type="entry name" value="LDLR_class-A_CS"/>
</dbReference>
<reference evidence="11" key="1">
    <citation type="submission" date="2021-12" db="EMBL/GenBank/DDBJ databases">
        <authorList>
            <person name="King R."/>
        </authorList>
    </citation>
    <scope>NUCLEOTIDE SEQUENCE</scope>
</reference>
<evidence type="ECO:0000256" key="5">
    <source>
        <dbReference type="ARBA" id="ARBA00022737"/>
    </source>
</evidence>
<keyword evidence="5" id="KW-0677">Repeat</keyword>
<feature type="disulfide bond" evidence="10">
    <location>
        <begin position="131"/>
        <end position="146"/>
    </location>
</feature>
<comment type="similarity">
    <text evidence="3">Belongs to the LDLR family.</text>
</comment>
<feature type="disulfide bond" evidence="10">
    <location>
        <begin position="92"/>
        <end position="107"/>
    </location>
</feature>
<dbReference type="GO" id="GO:0012505">
    <property type="term" value="C:endomembrane system"/>
    <property type="evidence" value="ECO:0007669"/>
    <property type="project" value="UniProtKB-SubCell"/>
</dbReference>
<evidence type="ECO:0000256" key="7">
    <source>
        <dbReference type="ARBA" id="ARBA00023136"/>
    </source>
</evidence>
<evidence type="ECO:0000256" key="3">
    <source>
        <dbReference type="ARBA" id="ARBA00009939"/>
    </source>
</evidence>
<evidence type="ECO:0000256" key="9">
    <source>
        <dbReference type="ARBA" id="ARBA00023180"/>
    </source>
</evidence>
<feature type="disulfide bond" evidence="10">
    <location>
        <begin position="80"/>
        <end position="98"/>
    </location>
</feature>
<dbReference type="PANTHER" id="PTHR24270:SF63">
    <property type="entry name" value="TERRIBLY REDUCED OPTIC LOBES, ISOFORM B"/>
    <property type="match status" value="1"/>
</dbReference>
<dbReference type="PRINTS" id="PR00261">
    <property type="entry name" value="LDLRECEPTOR"/>
</dbReference>
<name>A0A9N9RB98_9NEOP</name>
<keyword evidence="12" id="KW-1185">Reference proteome</keyword>
<evidence type="ECO:0000313" key="11">
    <source>
        <dbReference type="EMBL" id="CAG9792907.1"/>
    </source>
</evidence>
<dbReference type="PROSITE" id="PS50068">
    <property type="entry name" value="LDLRA_2"/>
    <property type="match status" value="3"/>
</dbReference>
<evidence type="ECO:0000256" key="2">
    <source>
        <dbReference type="ARBA" id="ARBA00004308"/>
    </source>
</evidence>
<accession>A0A9N9RB98</accession>
<dbReference type="Gene3D" id="4.10.400.10">
    <property type="entry name" value="Low-density Lipoprotein Receptor"/>
    <property type="match status" value="2"/>
</dbReference>
<feature type="disulfide bond" evidence="10">
    <location>
        <begin position="112"/>
        <end position="124"/>
    </location>
</feature>
<dbReference type="SMART" id="SM00192">
    <property type="entry name" value="LDLa"/>
    <property type="match status" value="3"/>
</dbReference>
<dbReference type="Pfam" id="PF00057">
    <property type="entry name" value="Ldl_recept_a"/>
    <property type="match status" value="2"/>
</dbReference>
<evidence type="ECO:0000313" key="12">
    <source>
        <dbReference type="Proteomes" id="UP001153714"/>
    </source>
</evidence>
<dbReference type="InterPro" id="IPR050685">
    <property type="entry name" value="LDLR"/>
</dbReference>
<evidence type="ECO:0000256" key="1">
    <source>
        <dbReference type="ARBA" id="ARBA00004167"/>
    </source>
</evidence>
<evidence type="ECO:0000256" key="6">
    <source>
        <dbReference type="ARBA" id="ARBA00022989"/>
    </source>
</evidence>
<dbReference type="CDD" id="cd00112">
    <property type="entry name" value="LDLa"/>
    <property type="match status" value="3"/>
</dbReference>
<keyword evidence="6" id="KW-1133">Transmembrane helix</keyword>
<organism evidence="11 12">
    <name type="scientific">Diatraea saccharalis</name>
    <name type="common">sugarcane borer</name>
    <dbReference type="NCBI Taxonomy" id="40085"/>
    <lineage>
        <taxon>Eukaryota</taxon>
        <taxon>Metazoa</taxon>
        <taxon>Ecdysozoa</taxon>
        <taxon>Arthropoda</taxon>
        <taxon>Hexapoda</taxon>
        <taxon>Insecta</taxon>
        <taxon>Pterygota</taxon>
        <taxon>Neoptera</taxon>
        <taxon>Endopterygota</taxon>
        <taxon>Lepidoptera</taxon>
        <taxon>Glossata</taxon>
        <taxon>Ditrysia</taxon>
        <taxon>Pyraloidea</taxon>
        <taxon>Crambidae</taxon>
        <taxon>Crambinae</taxon>
        <taxon>Diatraea</taxon>
    </lineage>
</organism>
<protein>
    <submittedName>
        <fullName evidence="11">Uncharacterized protein</fullName>
    </submittedName>
</protein>
<proteinExistence type="inferred from homology"/>
<dbReference type="Gene3D" id="4.10.1220.10">
    <property type="entry name" value="EGF-type module"/>
    <property type="match status" value="1"/>
</dbReference>
<dbReference type="EMBL" id="OU893336">
    <property type="protein sequence ID" value="CAG9792907.1"/>
    <property type="molecule type" value="Genomic_DNA"/>
</dbReference>
<dbReference type="GO" id="GO:0016192">
    <property type="term" value="P:vesicle-mediated transport"/>
    <property type="evidence" value="ECO:0007669"/>
    <property type="project" value="UniProtKB-ARBA"/>
</dbReference>
<dbReference type="Proteomes" id="UP001153714">
    <property type="component" value="Chromosome 5"/>
</dbReference>
<dbReference type="GO" id="GO:0005886">
    <property type="term" value="C:plasma membrane"/>
    <property type="evidence" value="ECO:0007669"/>
    <property type="project" value="TreeGrafter"/>
</dbReference>
<dbReference type="InterPro" id="IPR002172">
    <property type="entry name" value="LDrepeatLR_classA_rpt"/>
</dbReference>
<dbReference type="PROSITE" id="PS01209">
    <property type="entry name" value="LDLRA_1"/>
    <property type="match status" value="1"/>
</dbReference>
<keyword evidence="7" id="KW-0472">Membrane</keyword>
<evidence type="ECO:0000256" key="8">
    <source>
        <dbReference type="ARBA" id="ARBA00023157"/>
    </source>
</evidence>
<dbReference type="SUPFAM" id="SSF57424">
    <property type="entry name" value="LDL receptor-like module"/>
    <property type="match status" value="3"/>
</dbReference>
<comment type="subcellular location">
    <subcellularLocation>
        <location evidence="2">Endomembrane system</location>
    </subcellularLocation>
    <subcellularLocation>
        <location evidence="1">Membrane</location>
        <topology evidence="1">Single-pass membrane protein</topology>
    </subcellularLocation>
</comment>
<dbReference type="AlphaFoldDB" id="A0A9N9RB98"/>
<keyword evidence="8 10" id="KW-1015">Disulfide bond</keyword>
<feature type="disulfide bond" evidence="10">
    <location>
        <begin position="119"/>
        <end position="137"/>
    </location>
</feature>
<keyword evidence="4" id="KW-0812">Transmembrane</keyword>
<gene>
    <name evidence="11" type="ORF">DIATSA_LOCUS10393</name>
</gene>
<comment type="caution">
    <text evidence="10">Lacks conserved residue(s) required for the propagation of feature annotation.</text>
</comment>
<dbReference type="FunFam" id="4.10.400.10:FF:000024">
    <property type="entry name" value="Low-density lipoprotein RecePtor related"/>
    <property type="match status" value="1"/>
</dbReference>
<sequence length="157" mass="17585">MVLPKLRPHSTKTNLRLVKRSSERVKNRFDSVLISETESEQEDECDTTDFKCSNDSLCVERSQVCDGFKDCPGGDDELLCTIGSCIPAVFKCDGEPDCTDGSDEIDCPNMTCLPGLFQCRNKQCIEMMRRCDGQQDCLDTSDEEDCGPRRDVIVVSH</sequence>
<evidence type="ECO:0000256" key="4">
    <source>
        <dbReference type="ARBA" id="ARBA00022692"/>
    </source>
</evidence>
<evidence type="ECO:0000256" key="10">
    <source>
        <dbReference type="PROSITE-ProRule" id="PRU00124"/>
    </source>
</evidence>
<keyword evidence="9" id="KW-0325">Glycoprotein</keyword>
<dbReference type="OrthoDB" id="9990982at2759"/>
<reference evidence="11" key="2">
    <citation type="submission" date="2022-10" db="EMBL/GenBank/DDBJ databases">
        <authorList>
            <consortium name="ENA_rothamsted_submissions"/>
            <consortium name="culmorum"/>
            <person name="King R."/>
        </authorList>
    </citation>
    <scope>NUCLEOTIDE SEQUENCE</scope>
</reference>
<dbReference type="InterPro" id="IPR036055">
    <property type="entry name" value="LDL_receptor-like_sf"/>
</dbReference>
<dbReference type="PANTHER" id="PTHR24270">
    <property type="entry name" value="LOW-DENSITY LIPOPROTEIN RECEPTOR-RELATED"/>
    <property type="match status" value="1"/>
</dbReference>